<dbReference type="GO" id="GO:0042742">
    <property type="term" value="P:defense response to bacterium"/>
    <property type="evidence" value="ECO:0007669"/>
    <property type="project" value="UniProtKB-ARBA"/>
</dbReference>
<dbReference type="InterPro" id="IPR055414">
    <property type="entry name" value="LRR_R13L4/SHOC2-like"/>
</dbReference>
<dbReference type="Gene3D" id="1.10.8.430">
    <property type="entry name" value="Helical domain of apoptotic protease-activating factors"/>
    <property type="match status" value="1"/>
</dbReference>
<dbReference type="FunFam" id="1.10.10.10:FF:000322">
    <property type="entry name" value="Probable disease resistance protein At1g63360"/>
    <property type="match status" value="1"/>
</dbReference>
<organism evidence="12 13">
    <name type="scientific">Panicum virgatum</name>
    <name type="common">Blackwell switchgrass</name>
    <dbReference type="NCBI Taxonomy" id="38727"/>
    <lineage>
        <taxon>Eukaryota</taxon>
        <taxon>Viridiplantae</taxon>
        <taxon>Streptophyta</taxon>
        <taxon>Embryophyta</taxon>
        <taxon>Tracheophyta</taxon>
        <taxon>Spermatophyta</taxon>
        <taxon>Magnoliopsida</taxon>
        <taxon>Liliopsida</taxon>
        <taxon>Poales</taxon>
        <taxon>Poaceae</taxon>
        <taxon>PACMAD clade</taxon>
        <taxon>Panicoideae</taxon>
        <taxon>Panicodae</taxon>
        <taxon>Paniceae</taxon>
        <taxon>Panicinae</taxon>
        <taxon>Panicum</taxon>
        <taxon>Panicum sect. Hiantes</taxon>
    </lineage>
</organism>
<dbReference type="InterPro" id="IPR002182">
    <property type="entry name" value="NB-ARC"/>
</dbReference>
<dbReference type="EMBL" id="CM029051">
    <property type="protein sequence ID" value="KAG2564217.1"/>
    <property type="molecule type" value="Genomic_DNA"/>
</dbReference>
<dbReference type="Pfam" id="PF00931">
    <property type="entry name" value="NB-ARC"/>
    <property type="match status" value="1"/>
</dbReference>
<evidence type="ECO:0000256" key="1">
    <source>
        <dbReference type="ARBA" id="ARBA00008894"/>
    </source>
</evidence>
<evidence type="ECO:0000259" key="8">
    <source>
        <dbReference type="Pfam" id="PF00931"/>
    </source>
</evidence>
<dbReference type="SUPFAM" id="SSF52058">
    <property type="entry name" value="L domain-like"/>
    <property type="match status" value="1"/>
</dbReference>
<reference evidence="12" key="1">
    <citation type="submission" date="2020-05" db="EMBL/GenBank/DDBJ databases">
        <title>WGS assembly of Panicum virgatum.</title>
        <authorList>
            <person name="Lovell J.T."/>
            <person name="Jenkins J."/>
            <person name="Shu S."/>
            <person name="Juenger T.E."/>
            <person name="Schmutz J."/>
        </authorList>
    </citation>
    <scope>NUCLEOTIDE SEQUENCE</scope>
    <source>
        <strain evidence="12">AP13</strain>
    </source>
</reference>
<dbReference type="Gene3D" id="1.10.10.10">
    <property type="entry name" value="Winged helix-like DNA-binding domain superfamily/Winged helix DNA-binding domain"/>
    <property type="match status" value="1"/>
</dbReference>
<dbReference type="GO" id="GO:0002758">
    <property type="term" value="P:innate immune response-activating signaling pathway"/>
    <property type="evidence" value="ECO:0007669"/>
    <property type="project" value="UniProtKB-ARBA"/>
</dbReference>
<dbReference type="InterPro" id="IPR044974">
    <property type="entry name" value="Disease_R_plants"/>
</dbReference>
<keyword evidence="4" id="KW-0547">Nucleotide-binding</keyword>
<evidence type="ECO:0000313" key="13">
    <source>
        <dbReference type="Proteomes" id="UP000823388"/>
    </source>
</evidence>
<dbReference type="InterPro" id="IPR027417">
    <property type="entry name" value="P-loop_NTPase"/>
</dbReference>
<keyword evidence="2" id="KW-0433">Leucine-rich repeat</keyword>
<accession>A0A8T0PRA1</accession>
<name>A0A8T0PRA1_PANVG</name>
<comment type="similarity">
    <text evidence="1">Belongs to the disease resistance NB-LRR family.</text>
</comment>
<dbReference type="EMBL" id="CM029051">
    <property type="protein sequence ID" value="KAG2564209.1"/>
    <property type="molecule type" value="Genomic_DNA"/>
</dbReference>
<dbReference type="PRINTS" id="PR00364">
    <property type="entry name" value="DISEASERSIST"/>
</dbReference>
<dbReference type="EMBL" id="CM029051">
    <property type="protein sequence ID" value="KAG2564215.1"/>
    <property type="molecule type" value="Genomic_DNA"/>
</dbReference>
<dbReference type="InterPro" id="IPR042197">
    <property type="entry name" value="Apaf_helical"/>
</dbReference>
<keyword evidence="13" id="KW-1185">Reference proteome</keyword>
<dbReference type="Pfam" id="PF23559">
    <property type="entry name" value="WHD_DRP"/>
    <property type="match status" value="1"/>
</dbReference>
<dbReference type="PANTHER" id="PTHR23155">
    <property type="entry name" value="DISEASE RESISTANCE PROTEIN RP"/>
    <property type="match status" value="1"/>
</dbReference>
<dbReference type="Gene3D" id="1.20.5.4130">
    <property type="match status" value="1"/>
</dbReference>
<dbReference type="GO" id="GO:0043531">
    <property type="term" value="F:ADP binding"/>
    <property type="evidence" value="ECO:0007669"/>
    <property type="project" value="InterPro"/>
</dbReference>
<dbReference type="InterPro" id="IPR032675">
    <property type="entry name" value="LRR_dom_sf"/>
</dbReference>
<feature type="domain" description="Disease resistance protein winged helix" evidence="10">
    <location>
        <begin position="442"/>
        <end position="511"/>
    </location>
</feature>
<dbReference type="CDD" id="cd14798">
    <property type="entry name" value="RX-CC_like"/>
    <property type="match status" value="1"/>
</dbReference>
<evidence type="ECO:0000256" key="3">
    <source>
        <dbReference type="ARBA" id="ARBA00022737"/>
    </source>
</evidence>
<evidence type="ECO:0000256" key="5">
    <source>
        <dbReference type="ARBA" id="ARBA00022821"/>
    </source>
</evidence>
<feature type="domain" description="Disease resistance N-terminal" evidence="9">
    <location>
        <begin position="7"/>
        <end position="90"/>
    </location>
</feature>
<evidence type="ECO:0000256" key="6">
    <source>
        <dbReference type="ARBA" id="ARBA00023054"/>
    </source>
</evidence>
<dbReference type="InterPro" id="IPR058922">
    <property type="entry name" value="WHD_DRP"/>
</dbReference>
<evidence type="ECO:0000256" key="2">
    <source>
        <dbReference type="ARBA" id="ARBA00022614"/>
    </source>
</evidence>
<protein>
    <submittedName>
        <fullName evidence="12">Uncharacterized protein</fullName>
    </submittedName>
</protein>
<dbReference type="Gene3D" id="3.80.10.10">
    <property type="entry name" value="Ribonuclease Inhibitor"/>
    <property type="match status" value="1"/>
</dbReference>
<evidence type="ECO:0000313" key="12">
    <source>
        <dbReference type="EMBL" id="KAG2564210.1"/>
    </source>
</evidence>
<comment type="caution">
    <text evidence="12">The sequence shown here is derived from an EMBL/GenBank/DDBJ whole genome shotgun (WGS) entry which is preliminary data.</text>
</comment>
<dbReference type="Pfam" id="PF18052">
    <property type="entry name" value="Rx_N"/>
    <property type="match status" value="1"/>
</dbReference>
<evidence type="ECO:0000259" key="9">
    <source>
        <dbReference type="Pfam" id="PF18052"/>
    </source>
</evidence>
<dbReference type="EMBL" id="CM029051">
    <property type="protein sequence ID" value="KAG2564208.1"/>
    <property type="molecule type" value="Genomic_DNA"/>
</dbReference>
<proteinExistence type="inferred from homology"/>
<dbReference type="Gene3D" id="3.40.50.300">
    <property type="entry name" value="P-loop containing nucleotide triphosphate hydrolases"/>
    <property type="match status" value="1"/>
</dbReference>
<evidence type="ECO:0000259" key="11">
    <source>
        <dbReference type="Pfam" id="PF23598"/>
    </source>
</evidence>
<dbReference type="SUPFAM" id="SSF52540">
    <property type="entry name" value="P-loop containing nucleoside triphosphate hydrolases"/>
    <property type="match status" value="1"/>
</dbReference>
<feature type="coiled-coil region" evidence="7">
    <location>
        <begin position="115"/>
        <end position="142"/>
    </location>
</feature>
<keyword evidence="6 7" id="KW-0175">Coiled coil</keyword>
<feature type="domain" description="NB-ARC" evidence="8">
    <location>
        <begin position="187"/>
        <end position="350"/>
    </location>
</feature>
<feature type="domain" description="Disease resistance R13L4/SHOC-2-like LRR" evidence="11">
    <location>
        <begin position="556"/>
        <end position="917"/>
    </location>
</feature>
<evidence type="ECO:0000256" key="7">
    <source>
        <dbReference type="SAM" id="Coils"/>
    </source>
</evidence>
<keyword evidence="5" id="KW-0611">Plant defense</keyword>
<dbReference type="InterPro" id="IPR038005">
    <property type="entry name" value="RX-like_CC"/>
</dbReference>
<dbReference type="PANTHER" id="PTHR23155:SF1116">
    <property type="entry name" value="OS12G0273300 PROTEIN"/>
    <property type="match status" value="1"/>
</dbReference>
<keyword evidence="3" id="KW-0677">Repeat</keyword>
<dbReference type="InterPro" id="IPR041118">
    <property type="entry name" value="Rx_N"/>
</dbReference>
<dbReference type="EMBL" id="CM029051">
    <property type="protein sequence ID" value="KAG2564210.1"/>
    <property type="molecule type" value="Genomic_DNA"/>
</dbReference>
<dbReference type="Pfam" id="PF23598">
    <property type="entry name" value="LRR_14"/>
    <property type="match status" value="1"/>
</dbReference>
<gene>
    <name evidence="12" type="ORF">PVAP13_8KG391115</name>
</gene>
<dbReference type="GO" id="GO:0009626">
    <property type="term" value="P:plant-type hypersensitive response"/>
    <property type="evidence" value="ECO:0007669"/>
    <property type="project" value="UniProtKB-ARBA"/>
</dbReference>
<sequence length="923" mass="104901">MEVATGALGTLIPKLGQLLQDEYNLQKGVKKDIEFLSRELDSMHAALRSVGEVPREELKEQVRIWARDVRELSYDMEDIVDTFLVRVRGPVAPSKRSAKRFMKKMMNIVTKAATRHEIGQEIKDIKERVKEVAERRDRYKVDAIKPEKILVDPRITALYTKATLVDPRITALYTKATDLVGIDEAREELIMRLTNGDDMSGQQQRVVSIVGFGGLGKTTLAKVVYDQLRVQFDCTAFVSVSQNPDLNKLLKNMLYELDKEKYANIHSTMLEEKHLIDLVREFLQNKRYFIVIDDIWDMKPWGILRCSLHENGLKSIIITTTRILDVAEQIGGCYRMKPLTHESSKKLFYGRIFGSEDKCPGQYFEVSEKILKKCGGVPLAIITTSSLLANKSENIKVWNDVCGSIGSGLASNPSMDSMRKILLLSYYDLPSHLKACLLYLSIFPEDYEIEKYRLILRWIAEDFVHRENESQSLFEHGESYFNELLNRSLIQIADRDTISFCRVHDMVLELICSLSREESFVTTVLGDSRQCMPSSGSTVRRLSLQNTTWPKTEMPKLRSVAIFSPAIINTMPSLSIYHLLRVLDLQDCNLRERRNLRFVGNLFHLRYLSLARAGYAGELPVEVGKLQFLQSLLLHGTEIEELPSSIVGLTQLMFLCVDRRTSLPNGLKYLTSLEMLGIVRVDSACIAEELGHLMQLRLLLVNLTTDKEGRWDENICTALVGSLGKLHKIQTLIVLSDDVAANLEGSVESVGNLSTLSIDRTTSLPTWIRPAILLLLSYVDITVVQVRREDIQVLGRLQALRYLYLGVGNKQVLERFMVRPDAFPCAITCIFSKLAMVPSTFPPGAMPRLEKFIFGIQLEDFLRGEFTTDDLALGHLPSLQDVQVYLSGRWKVSEEVVTKVKEKLRHEADGHPNHPSLRYDDDF</sequence>
<evidence type="ECO:0000256" key="4">
    <source>
        <dbReference type="ARBA" id="ARBA00022741"/>
    </source>
</evidence>
<dbReference type="AlphaFoldDB" id="A0A8T0PRA1"/>
<dbReference type="InterPro" id="IPR036388">
    <property type="entry name" value="WH-like_DNA-bd_sf"/>
</dbReference>
<evidence type="ECO:0000259" key="10">
    <source>
        <dbReference type="Pfam" id="PF23559"/>
    </source>
</evidence>
<dbReference type="Proteomes" id="UP000823388">
    <property type="component" value="Chromosome 8K"/>
</dbReference>
<dbReference type="EMBL" id="CM029051">
    <property type="protein sequence ID" value="KAG2564211.1"/>
    <property type="molecule type" value="Genomic_DNA"/>
</dbReference>